<evidence type="ECO:0000313" key="3">
    <source>
        <dbReference type="Proteomes" id="UP000014003"/>
    </source>
</evidence>
<dbReference type="InterPro" id="IPR016999">
    <property type="entry name" value="SbnI-like"/>
</dbReference>
<dbReference type="Gene3D" id="3.90.1530.10">
    <property type="entry name" value="Conserved hypothetical protein from pyrococcus furiosus pfu- 392566-001, ParB domain"/>
    <property type="match status" value="1"/>
</dbReference>
<proteinExistence type="predicted"/>
<dbReference type="InterPro" id="IPR003115">
    <property type="entry name" value="ParB_N"/>
</dbReference>
<comment type="caution">
    <text evidence="2">The sequence shown here is derived from an EMBL/GenBank/DDBJ whole genome shotgun (WGS) entry which is preliminary data.</text>
</comment>
<dbReference type="PATRIC" id="fig|1053205.3.peg.3702"/>
<dbReference type="AlphaFoldDB" id="R8CX72"/>
<protein>
    <recommendedName>
        <fullName evidence="1">ParB-like N-terminal domain-containing protein</fullName>
    </recommendedName>
</protein>
<reference evidence="2 3" key="1">
    <citation type="submission" date="2012-12" db="EMBL/GenBank/DDBJ databases">
        <title>The Genome Sequence of Bacillus cereus HuA3-9.</title>
        <authorList>
            <consortium name="The Broad Institute Genome Sequencing Platform"/>
            <consortium name="The Broad Institute Genome Sequencing Center for Infectious Disease"/>
            <person name="Feldgarden M."/>
            <person name="Van der Auwera G.A."/>
            <person name="Mahillon J."/>
            <person name="Duprez V."/>
            <person name="Timmery S."/>
            <person name="Mattelet C."/>
            <person name="Dierick K."/>
            <person name="Sun M."/>
            <person name="Yu Z."/>
            <person name="Zhu L."/>
            <person name="Hu X."/>
            <person name="Shank E.B."/>
            <person name="Swiecicka I."/>
            <person name="Hansen B.M."/>
            <person name="Andrup L."/>
            <person name="Walker B."/>
            <person name="Young S.K."/>
            <person name="Zeng Q."/>
            <person name="Gargeya S."/>
            <person name="Fitzgerald M."/>
            <person name="Haas B."/>
            <person name="Abouelleil A."/>
            <person name="Alvarado L."/>
            <person name="Arachchi H.M."/>
            <person name="Berlin A.M."/>
            <person name="Chapman S.B."/>
            <person name="Dewar J."/>
            <person name="Goldberg J."/>
            <person name="Griggs A."/>
            <person name="Gujja S."/>
            <person name="Hansen M."/>
            <person name="Howarth C."/>
            <person name="Imamovic A."/>
            <person name="Larimer J."/>
            <person name="McCowan C."/>
            <person name="Murphy C."/>
            <person name="Neiman D."/>
            <person name="Pearson M."/>
            <person name="Priest M."/>
            <person name="Roberts A."/>
            <person name="Saif S."/>
            <person name="Shea T."/>
            <person name="Sisk P."/>
            <person name="Sykes S."/>
            <person name="Wortman J."/>
            <person name="Nusbaum C."/>
            <person name="Birren B."/>
        </authorList>
    </citation>
    <scope>NUCLEOTIDE SEQUENCE [LARGE SCALE GENOMIC DNA]</scope>
    <source>
        <strain evidence="2 3">HuA3-9</strain>
    </source>
</reference>
<sequence length="253" mass="29459">MLTELKVIPANQIFLHEEFELGRLKKICKKIKSEQQLKNPPIALQLEEDKYLILDGAHRTLSLKELNCKRIVVQVVKTDQLSISSWTHHLLDSKKILQELDDNPNVYFSDKLEEYSPIAVVYFNDTEKYLYVHKEKNIKLESKIEVWKEIVNIYTNKCPCSRLPDNELLPVHGIALSYSTLDLGQIKQIVKSNLLLPAGVTKFNLKSGRILNLNIPLSFLIREDFIEEDWKELLELWESSIRLYTDPVLLCEL</sequence>
<dbReference type="InterPro" id="IPR036086">
    <property type="entry name" value="ParB/Sulfiredoxin_sf"/>
</dbReference>
<feature type="domain" description="ParB-like N-terminal" evidence="1">
    <location>
        <begin position="1"/>
        <end position="89"/>
    </location>
</feature>
<dbReference type="EMBL" id="AHDZ01000031">
    <property type="protein sequence ID" value="EOO16140.1"/>
    <property type="molecule type" value="Genomic_DNA"/>
</dbReference>
<dbReference type="RefSeq" id="WP_016096261.1">
    <property type="nucleotide sequence ID" value="NZ_KB976146.1"/>
</dbReference>
<dbReference type="Proteomes" id="UP000014003">
    <property type="component" value="Unassembled WGS sequence"/>
</dbReference>
<dbReference type="CDD" id="cd16388">
    <property type="entry name" value="SbnI_like_N"/>
    <property type="match status" value="1"/>
</dbReference>
<gene>
    <name evidence="2" type="ORF">IGA_03670</name>
</gene>
<dbReference type="HOGENOM" id="CLU_095982_0_0_9"/>
<dbReference type="InterPro" id="IPR037953">
    <property type="entry name" value="SbnI-like_N"/>
</dbReference>
<evidence type="ECO:0000313" key="2">
    <source>
        <dbReference type="EMBL" id="EOO16140.1"/>
    </source>
</evidence>
<name>R8CX72_BACCE</name>
<evidence type="ECO:0000259" key="1">
    <source>
        <dbReference type="SMART" id="SM00470"/>
    </source>
</evidence>
<dbReference type="PIRSF" id="PIRSF032543">
    <property type="entry name" value="UCP032543_ParB-like"/>
    <property type="match status" value="1"/>
</dbReference>
<accession>R8CX72</accession>
<dbReference type="SUPFAM" id="SSF110849">
    <property type="entry name" value="ParB/Sulfiredoxin"/>
    <property type="match status" value="1"/>
</dbReference>
<dbReference type="SMART" id="SM00470">
    <property type="entry name" value="ParB"/>
    <property type="match status" value="1"/>
</dbReference>
<organism evidence="2 3">
    <name type="scientific">Bacillus cereus HuA3-9</name>
    <dbReference type="NCBI Taxonomy" id="1053205"/>
    <lineage>
        <taxon>Bacteria</taxon>
        <taxon>Bacillati</taxon>
        <taxon>Bacillota</taxon>
        <taxon>Bacilli</taxon>
        <taxon>Bacillales</taxon>
        <taxon>Bacillaceae</taxon>
        <taxon>Bacillus</taxon>
        <taxon>Bacillus cereus group</taxon>
    </lineage>
</organism>